<dbReference type="GO" id="GO:0016491">
    <property type="term" value="F:oxidoreductase activity"/>
    <property type="evidence" value="ECO:0007669"/>
    <property type="project" value="UniProtKB-KW"/>
</dbReference>
<dbReference type="GO" id="GO:0005737">
    <property type="term" value="C:cytoplasm"/>
    <property type="evidence" value="ECO:0007669"/>
    <property type="project" value="TreeGrafter"/>
</dbReference>
<dbReference type="EMBL" id="BJYZ01000006">
    <property type="protein sequence ID" value="GEO37358.1"/>
    <property type="molecule type" value="Genomic_DNA"/>
</dbReference>
<dbReference type="Proteomes" id="UP000321523">
    <property type="component" value="Unassembled WGS sequence"/>
</dbReference>
<dbReference type="AlphaFoldDB" id="A0A512DLK9"/>
<dbReference type="Gene3D" id="3.30.9.10">
    <property type="entry name" value="D-Amino Acid Oxidase, subunit A, domain 2"/>
    <property type="match status" value="1"/>
</dbReference>
<dbReference type="Gene3D" id="3.50.50.60">
    <property type="entry name" value="FAD/NAD(P)-binding domain"/>
    <property type="match status" value="1"/>
</dbReference>
<reference evidence="3 4" key="1">
    <citation type="submission" date="2019-07" db="EMBL/GenBank/DDBJ databases">
        <title>Whole genome shotgun sequence of Skermanella aerolata NBRC 106429.</title>
        <authorList>
            <person name="Hosoyama A."/>
            <person name="Uohara A."/>
            <person name="Ohji S."/>
            <person name="Ichikawa N."/>
        </authorList>
    </citation>
    <scope>NUCLEOTIDE SEQUENCE [LARGE SCALE GENOMIC DNA]</scope>
    <source>
        <strain evidence="3 4">NBRC 106429</strain>
    </source>
</reference>
<evidence type="ECO:0000313" key="3">
    <source>
        <dbReference type="EMBL" id="GEO37358.1"/>
    </source>
</evidence>
<protein>
    <submittedName>
        <fullName evidence="3">FAD-dependent catabolic D-arginine dehydrogenase DauA</fullName>
    </submittedName>
</protein>
<evidence type="ECO:0000259" key="2">
    <source>
        <dbReference type="Pfam" id="PF01266"/>
    </source>
</evidence>
<dbReference type="InterPro" id="IPR006076">
    <property type="entry name" value="FAD-dep_OxRdtase"/>
</dbReference>
<dbReference type="SUPFAM" id="SSF51905">
    <property type="entry name" value="FAD/NAD(P)-binding domain"/>
    <property type="match status" value="1"/>
</dbReference>
<keyword evidence="1" id="KW-0560">Oxidoreductase</keyword>
<comment type="caution">
    <text evidence="3">The sequence shown here is derived from an EMBL/GenBank/DDBJ whole genome shotgun (WGS) entry which is preliminary data.</text>
</comment>
<dbReference type="InterPro" id="IPR036188">
    <property type="entry name" value="FAD/NAD-bd_sf"/>
</dbReference>
<sequence length="393" mass="41860">MAETERRTMTSCDFLIIGGGIAGASAAFELAAFGSVVLVERESQPGYHSTGRSAALYTETYGNQAIRALTVGSRAFYDGVAGAGFSEHPVLTPRGVLLIGRDDQRAALDHAFQAGSVLTPSVRVLTAAETLRMAPMLRPDYVAGAVWEPDAMDMDVHAIHHGYLRGLRARGGRIATDAELLGLTRRDGLWHTETRAGSYSAPWVVNAAGAWADTVAALAGLAPIGLVPKRRTAITFDPVFDPERTSPGQAGMPHWPMVCDVDETFYFKPEGGRLLASPADETPSEPCDAQAEELDVALTVDRIEQACLFSIRRISHRWAGLRTFAPDKTPVVGPDSRSEGFFWLAGQGGYGIQTAPAMARTAAGLLTSGKIPEDLTALGVSAEDLAPGRLRAD</sequence>
<name>A0A512DLK9_9PROT</name>
<accession>A0A512DLK9</accession>
<proteinExistence type="predicted"/>
<evidence type="ECO:0000256" key="1">
    <source>
        <dbReference type="ARBA" id="ARBA00023002"/>
    </source>
</evidence>
<keyword evidence="4" id="KW-1185">Reference proteome</keyword>
<gene>
    <name evidence="3" type="primary">dauA</name>
    <name evidence="3" type="ORF">SAE02_15060</name>
</gene>
<organism evidence="3 4">
    <name type="scientific">Skermanella aerolata</name>
    <dbReference type="NCBI Taxonomy" id="393310"/>
    <lineage>
        <taxon>Bacteria</taxon>
        <taxon>Pseudomonadati</taxon>
        <taxon>Pseudomonadota</taxon>
        <taxon>Alphaproteobacteria</taxon>
        <taxon>Rhodospirillales</taxon>
        <taxon>Azospirillaceae</taxon>
        <taxon>Skermanella</taxon>
    </lineage>
</organism>
<dbReference type="PANTHER" id="PTHR13847">
    <property type="entry name" value="SARCOSINE DEHYDROGENASE-RELATED"/>
    <property type="match status" value="1"/>
</dbReference>
<dbReference type="PANTHER" id="PTHR13847:SF287">
    <property type="entry name" value="FAD-DEPENDENT OXIDOREDUCTASE DOMAIN-CONTAINING PROTEIN 1"/>
    <property type="match status" value="1"/>
</dbReference>
<feature type="domain" description="FAD dependent oxidoreductase" evidence="2">
    <location>
        <begin position="13"/>
        <end position="363"/>
    </location>
</feature>
<dbReference type="Pfam" id="PF01266">
    <property type="entry name" value="DAO"/>
    <property type="match status" value="1"/>
</dbReference>
<evidence type="ECO:0000313" key="4">
    <source>
        <dbReference type="Proteomes" id="UP000321523"/>
    </source>
</evidence>